<sequence>MTSTNVTIGVGERSGSRVLKPPGGQSCLSFGGEEAVRPNPPRPKYDQQNSSNLFGCMGNPDHLAKKETQAQPPAEGSEKPAEAGQEKRAEKQTPNEPAQQGNRGRVPPGGFSAGFW</sequence>
<evidence type="ECO:0000313" key="2">
    <source>
        <dbReference type="EMBL" id="JAV03466.1"/>
    </source>
</evidence>
<evidence type="ECO:0000256" key="1">
    <source>
        <dbReference type="SAM" id="MobiDB-lite"/>
    </source>
</evidence>
<dbReference type="AlphaFoldDB" id="A0A1L8DAG4"/>
<dbReference type="EMBL" id="GFDF01010618">
    <property type="protein sequence ID" value="JAV03466.1"/>
    <property type="molecule type" value="Transcribed_RNA"/>
</dbReference>
<feature type="compositionally biased region" description="Basic and acidic residues" evidence="1">
    <location>
        <begin position="76"/>
        <end position="93"/>
    </location>
</feature>
<organism evidence="2">
    <name type="scientific">Nyssomyia neivai</name>
    <dbReference type="NCBI Taxonomy" id="330878"/>
    <lineage>
        <taxon>Eukaryota</taxon>
        <taxon>Metazoa</taxon>
        <taxon>Ecdysozoa</taxon>
        <taxon>Arthropoda</taxon>
        <taxon>Hexapoda</taxon>
        <taxon>Insecta</taxon>
        <taxon>Pterygota</taxon>
        <taxon>Neoptera</taxon>
        <taxon>Endopterygota</taxon>
        <taxon>Diptera</taxon>
        <taxon>Nematocera</taxon>
        <taxon>Psychodoidea</taxon>
        <taxon>Psychodidae</taxon>
        <taxon>Nyssomyia</taxon>
    </lineage>
</organism>
<proteinExistence type="predicted"/>
<reference evidence="2" key="1">
    <citation type="submission" date="2016-12" db="EMBL/GenBank/DDBJ databases">
        <title>An insight into the sialome and mialome of the sand fly, Nyssomyia neivai.</title>
        <authorList>
            <person name="Sebastian V."/>
            <person name="Goulart T.M."/>
            <person name="Oliveira W."/>
            <person name="Calvo E."/>
            <person name="Oliveira L.F."/>
            <person name="Pinto M.C."/>
            <person name="Rosselino A.M."/>
            <person name="Ribeiro J.M."/>
        </authorList>
    </citation>
    <scope>NUCLEOTIDE SEQUENCE</scope>
</reference>
<protein>
    <recommendedName>
        <fullName evidence="3">Microtubule-associated protein Jupiter</fullName>
    </recommendedName>
</protein>
<evidence type="ECO:0008006" key="3">
    <source>
        <dbReference type="Google" id="ProtNLM"/>
    </source>
</evidence>
<accession>A0A1L8DAG4</accession>
<name>A0A1L8DAG4_9DIPT</name>
<feature type="region of interest" description="Disordered" evidence="1">
    <location>
        <begin position="1"/>
        <end position="116"/>
    </location>
</feature>